<dbReference type="RefSeq" id="YP_007374913.1">
    <property type="nucleotide sequence ID" value="NC_020148.1"/>
</dbReference>
<dbReference type="AlphaFoldDB" id="L8B9G3"/>
<keyword evidence="1" id="KW-0496">Mitochondrion</keyword>
<evidence type="ECO:0000313" key="1">
    <source>
        <dbReference type="EMBL" id="CCF07378.1"/>
    </source>
</evidence>
<dbReference type="EMBL" id="HE613568">
    <property type="protein sequence ID" value="CCF07378.1"/>
    <property type="molecule type" value="Genomic_DNA"/>
</dbReference>
<proteinExistence type="predicted"/>
<dbReference type="GeneID" id="14469613"/>
<accession>L8B9G3</accession>
<name>L8B9G3_PHLRA</name>
<reference evidence="1" key="1">
    <citation type="journal article" date="2014" name="PLoS ONE">
        <title>Mitochondrial Genome of Phlebia radiata Is the Second Largest (156 kbp) among Fungi and Features Signs of Genome Flexibility and Recent Recombination Events.</title>
        <authorList>
            <person name="Salavirta H."/>
            <person name="Oksanen I."/>
            <person name="Kuuskeri J."/>
            <person name="Makela M."/>
            <person name="Laine P."/>
            <person name="Paulin L."/>
            <person name="Lundell T."/>
        </authorList>
    </citation>
    <scope>NUCLEOTIDE SEQUENCE</scope>
    <source>
        <strain evidence="1">79</strain>
    </source>
</reference>
<sequence>MANGSKAVIPWGGQIPPISTAGDKLEWKNAQNTLKKANTSLIINKIKPNIKPFCTSIVWHPKNVPSIIISLNHKIIPPIVSAKPNVKINPPFG</sequence>
<organism evidence="1">
    <name type="scientific">Phlebia radiata</name>
    <name type="common">White-rot fungus</name>
    <dbReference type="NCBI Taxonomy" id="5308"/>
    <lineage>
        <taxon>Eukaryota</taxon>
        <taxon>Fungi</taxon>
        <taxon>Dikarya</taxon>
        <taxon>Basidiomycota</taxon>
        <taxon>Agaricomycotina</taxon>
        <taxon>Agaricomycetes</taxon>
        <taxon>Polyporales</taxon>
        <taxon>Meruliaceae</taxon>
        <taxon>Phlebia</taxon>
    </lineage>
</organism>
<protein>
    <submittedName>
        <fullName evidence="1">Uncharacterized protein</fullName>
    </submittedName>
</protein>
<geneLocation type="mitochondrion" evidence="1"/>
<gene>
    <name evidence="1" type="ORF">Pra_mt0310</name>
</gene>